<evidence type="ECO:0000313" key="1">
    <source>
        <dbReference type="EMBL" id="QOW09623.1"/>
    </source>
</evidence>
<proteinExistence type="predicted"/>
<protein>
    <submittedName>
        <fullName evidence="1">Uncharacterized protein</fullName>
    </submittedName>
</protein>
<dbReference type="AlphaFoldDB" id="A0A7M2Y8G2"/>
<dbReference type="RefSeq" id="WP_193812836.1">
    <property type="nucleotide sequence ID" value="NZ_CP040442.1"/>
</dbReference>
<dbReference type="Proteomes" id="UP000594195">
    <property type="component" value="Chromosome"/>
</dbReference>
<name>A0A7M2Y8G2_9FLAO</name>
<evidence type="ECO:0000313" key="2">
    <source>
        <dbReference type="Proteomes" id="UP000594195"/>
    </source>
</evidence>
<dbReference type="KEGG" id="kfa:Q73A0000_04200"/>
<organism evidence="1 2">
    <name type="scientific">Kaistella flava</name>
    <name type="common">ex Peng et al. 2021</name>
    <dbReference type="NCBI Taxonomy" id="2038776"/>
    <lineage>
        <taxon>Bacteria</taxon>
        <taxon>Pseudomonadati</taxon>
        <taxon>Bacteroidota</taxon>
        <taxon>Flavobacteriia</taxon>
        <taxon>Flavobacteriales</taxon>
        <taxon>Weeksellaceae</taxon>
        <taxon>Chryseobacterium group</taxon>
        <taxon>Kaistella</taxon>
    </lineage>
</organism>
<accession>A0A7M2Y8G2</accession>
<keyword evidence="2" id="KW-1185">Reference proteome</keyword>
<reference evidence="1 2" key="1">
    <citation type="submission" date="2019-05" db="EMBL/GenBank/DDBJ databases">
        <title>Chryseobacterium sp. isolated from King George Island, maritime Antarctica.</title>
        <authorList>
            <person name="Peng X."/>
        </authorList>
    </citation>
    <scope>NUCLEOTIDE SEQUENCE [LARGE SCALE GENOMIC DNA]</scope>
    <source>
        <strain evidence="1 2">7-3A</strain>
    </source>
</reference>
<gene>
    <name evidence="1" type="ORF">Q73A0000_04200</name>
</gene>
<sequence length="82" mass="9689">MKNPILDLKREIISWVHHLDDLDILTQLIELKSKDKSIPLISEPQSKYAVKDDFDERFAKGMSSAEFRKRIIQHIDSLPWEK</sequence>
<dbReference type="EMBL" id="CP040442">
    <property type="protein sequence ID" value="QOW09623.1"/>
    <property type="molecule type" value="Genomic_DNA"/>
</dbReference>